<evidence type="ECO:0000313" key="2">
    <source>
        <dbReference type="Proteomes" id="UP000008063"/>
    </source>
</evidence>
<keyword evidence="2" id="KW-1185">Reference proteome</keyword>
<protein>
    <recommendedName>
        <fullName evidence="3">Peptidase A2 domain-containing protein</fullName>
    </recommendedName>
</protein>
<dbReference type="Gene3D" id="2.40.70.10">
    <property type="entry name" value="Acid Proteases"/>
    <property type="match status" value="1"/>
</dbReference>
<reference evidence="2" key="1">
    <citation type="journal article" date="2011" name="Science">
        <title>The plant cell wall-decomposing machinery underlies the functional diversity of forest fungi.</title>
        <authorList>
            <person name="Eastwood D.C."/>
            <person name="Floudas D."/>
            <person name="Binder M."/>
            <person name="Majcherczyk A."/>
            <person name="Schneider P."/>
            <person name="Aerts A."/>
            <person name="Asiegbu F.O."/>
            <person name="Baker S.E."/>
            <person name="Barry K."/>
            <person name="Bendiksby M."/>
            <person name="Blumentritt M."/>
            <person name="Coutinho P.M."/>
            <person name="Cullen D."/>
            <person name="de Vries R.P."/>
            <person name="Gathman A."/>
            <person name="Goodell B."/>
            <person name="Henrissat B."/>
            <person name="Ihrmark K."/>
            <person name="Kauserud H."/>
            <person name="Kohler A."/>
            <person name="LaButti K."/>
            <person name="Lapidus A."/>
            <person name="Lavin J.L."/>
            <person name="Lee Y.-H."/>
            <person name="Lindquist E."/>
            <person name="Lilly W."/>
            <person name="Lucas S."/>
            <person name="Morin E."/>
            <person name="Murat C."/>
            <person name="Oguiza J.A."/>
            <person name="Park J."/>
            <person name="Pisabarro A.G."/>
            <person name="Riley R."/>
            <person name="Rosling A."/>
            <person name="Salamov A."/>
            <person name="Schmidt O."/>
            <person name="Schmutz J."/>
            <person name="Skrede I."/>
            <person name="Stenlid J."/>
            <person name="Wiebenga A."/>
            <person name="Xie X."/>
            <person name="Kuees U."/>
            <person name="Hibbett D.S."/>
            <person name="Hoffmeister D."/>
            <person name="Hoegberg N."/>
            <person name="Martin F."/>
            <person name="Grigoriev I.V."/>
            <person name="Watkinson S.C."/>
        </authorList>
    </citation>
    <scope>NUCLEOTIDE SEQUENCE [LARGE SCALE GENOMIC DNA]</scope>
    <source>
        <strain evidence="2">strain S7.3</strain>
    </source>
</reference>
<dbReference type="Proteomes" id="UP000008063">
    <property type="component" value="Unassembled WGS sequence"/>
</dbReference>
<dbReference type="HOGENOM" id="CLU_000384_32_1_1"/>
<name>F8PI24_SERL3</name>
<dbReference type="STRING" id="936435.F8PI24"/>
<dbReference type="InParanoid" id="F8PI24"/>
<organism evidence="2">
    <name type="scientific">Serpula lacrymans var. lacrymans (strain S7.3)</name>
    <name type="common">Dry rot fungus</name>
    <dbReference type="NCBI Taxonomy" id="936435"/>
    <lineage>
        <taxon>Eukaryota</taxon>
        <taxon>Fungi</taxon>
        <taxon>Dikarya</taxon>
        <taxon>Basidiomycota</taxon>
        <taxon>Agaricomycotina</taxon>
        <taxon>Agaricomycetes</taxon>
        <taxon>Agaricomycetidae</taxon>
        <taxon>Boletales</taxon>
        <taxon>Coniophorineae</taxon>
        <taxon>Serpulaceae</taxon>
        <taxon>Serpula</taxon>
    </lineage>
</organism>
<accession>F8PI24</accession>
<dbReference type="InterPro" id="IPR021109">
    <property type="entry name" value="Peptidase_aspartic_dom_sf"/>
</dbReference>
<proteinExistence type="predicted"/>
<dbReference type="EMBL" id="GL945474">
    <property type="protein sequence ID" value="EGO04602.1"/>
    <property type="molecule type" value="Genomic_DNA"/>
</dbReference>
<evidence type="ECO:0000313" key="1">
    <source>
        <dbReference type="EMBL" id="EGO04602.1"/>
    </source>
</evidence>
<dbReference type="CDD" id="cd00303">
    <property type="entry name" value="retropepsin_like"/>
    <property type="match status" value="1"/>
</dbReference>
<sequence>LLDSGANSIFINQVWAKQIRLPLEKSDISTSLYNVDSTLNAGGCITHKCSFVVEYQGHREQVTAEATQLGKINIILGWTWLFKHNPEIDWQTGVVTFHVRQTELDERINAGHVYAKLRSLEKIDDDDDKVKPEEEIKRLVPPKYHDFWKVFSKHKSERFPEAKPWDHAIDL</sequence>
<feature type="non-terminal residue" evidence="1">
    <location>
        <position position="1"/>
    </location>
</feature>
<gene>
    <name evidence="1" type="ORF">SERLA73DRAFT_24758</name>
</gene>
<evidence type="ECO:0008006" key="3">
    <source>
        <dbReference type="Google" id="ProtNLM"/>
    </source>
</evidence>
<feature type="non-terminal residue" evidence="1">
    <location>
        <position position="171"/>
    </location>
</feature>
<dbReference type="AlphaFoldDB" id="F8PI24"/>